<dbReference type="OrthoDB" id="416217at2759"/>
<keyword evidence="1" id="KW-0539">Nucleus</keyword>
<dbReference type="EMBL" id="QGMK01001124">
    <property type="protein sequence ID" value="TVY73294.1"/>
    <property type="molecule type" value="Genomic_DNA"/>
</dbReference>
<dbReference type="PROSITE" id="PS00463">
    <property type="entry name" value="ZN2_CY6_FUNGAL_1"/>
    <property type="match status" value="1"/>
</dbReference>
<dbReference type="Gene3D" id="4.10.240.10">
    <property type="entry name" value="Zn(2)-C6 fungal-type DNA-binding domain"/>
    <property type="match status" value="1"/>
</dbReference>
<dbReference type="PANTHER" id="PTHR47657">
    <property type="entry name" value="STEROL REGULATORY ELEMENT-BINDING PROTEIN ECM22"/>
    <property type="match status" value="1"/>
</dbReference>
<dbReference type="InterPro" id="IPR021858">
    <property type="entry name" value="Fun_TF"/>
</dbReference>
<dbReference type="InterPro" id="IPR001138">
    <property type="entry name" value="Zn2Cys6_DnaBD"/>
</dbReference>
<dbReference type="PROSITE" id="PS50048">
    <property type="entry name" value="ZN2_CY6_FUNGAL_2"/>
    <property type="match status" value="1"/>
</dbReference>
<dbReference type="Pfam" id="PF11951">
    <property type="entry name" value="Fungal_trans_2"/>
    <property type="match status" value="1"/>
</dbReference>
<dbReference type="SMART" id="SM00066">
    <property type="entry name" value="GAL4"/>
    <property type="match status" value="1"/>
</dbReference>
<accession>A0A8T9BZR6</accession>
<evidence type="ECO:0000256" key="1">
    <source>
        <dbReference type="ARBA" id="ARBA00023242"/>
    </source>
</evidence>
<feature type="compositionally biased region" description="Polar residues" evidence="2">
    <location>
        <begin position="55"/>
        <end position="70"/>
    </location>
</feature>
<dbReference type="InterPro" id="IPR052400">
    <property type="entry name" value="Zn2-C6_fungal_TF"/>
</dbReference>
<dbReference type="Pfam" id="PF00172">
    <property type="entry name" value="Zn_clus"/>
    <property type="match status" value="1"/>
</dbReference>
<evidence type="ECO:0000256" key="2">
    <source>
        <dbReference type="SAM" id="MobiDB-lite"/>
    </source>
</evidence>
<organism evidence="4 5">
    <name type="scientific">Lachnellula suecica</name>
    <dbReference type="NCBI Taxonomy" id="602035"/>
    <lineage>
        <taxon>Eukaryota</taxon>
        <taxon>Fungi</taxon>
        <taxon>Dikarya</taxon>
        <taxon>Ascomycota</taxon>
        <taxon>Pezizomycotina</taxon>
        <taxon>Leotiomycetes</taxon>
        <taxon>Helotiales</taxon>
        <taxon>Lachnaceae</taxon>
        <taxon>Lachnellula</taxon>
    </lineage>
</organism>
<evidence type="ECO:0000313" key="5">
    <source>
        <dbReference type="Proteomes" id="UP000469558"/>
    </source>
</evidence>
<feature type="region of interest" description="Disordered" evidence="2">
    <location>
        <begin position="48"/>
        <end position="70"/>
    </location>
</feature>
<gene>
    <name evidence="4" type="primary">UPC2_0</name>
    <name evidence="4" type="ORF">LSUE1_G005064</name>
</gene>
<name>A0A8T9BZR6_9HELO</name>
<comment type="caution">
    <text evidence="4">The sequence shown here is derived from an EMBL/GenBank/DDBJ whole genome shotgun (WGS) entry which is preliminary data.</text>
</comment>
<dbReference type="Proteomes" id="UP000469558">
    <property type="component" value="Unassembled WGS sequence"/>
</dbReference>
<dbReference type="InterPro" id="IPR036864">
    <property type="entry name" value="Zn2-C6_fun-type_DNA-bd_sf"/>
</dbReference>
<keyword evidence="5" id="KW-1185">Reference proteome</keyword>
<dbReference type="GO" id="GO:0008270">
    <property type="term" value="F:zinc ion binding"/>
    <property type="evidence" value="ECO:0007669"/>
    <property type="project" value="InterPro"/>
</dbReference>
<dbReference type="AlphaFoldDB" id="A0A8T9BZR6"/>
<dbReference type="CDD" id="cd00067">
    <property type="entry name" value="GAL4"/>
    <property type="match status" value="1"/>
</dbReference>
<feature type="domain" description="Zn(2)-C6 fungal-type" evidence="3">
    <location>
        <begin position="15"/>
        <end position="45"/>
    </location>
</feature>
<proteinExistence type="predicted"/>
<reference evidence="4 5" key="1">
    <citation type="submission" date="2018-05" db="EMBL/GenBank/DDBJ databases">
        <title>Genome sequencing and assembly of the regulated plant pathogen Lachnellula willkommii and related sister species for the development of diagnostic species identification markers.</title>
        <authorList>
            <person name="Giroux E."/>
            <person name="Bilodeau G."/>
        </authorList>
    </citation>
    <scope>NUCLEOTIDE SEQUENCE [LARGE SCALE GENOMIC DNA]</scope>
    <source>
        <strain evidence="4 5">CBS 268.59</strain>
    </source>
</reference>
<dbReference type="GO" id="GO:0000981">
    <property type="term" value="F:DNA-binding transcription factor activity, RNA polymerase II-specific"/>
    <property type="evidence" value="ECO:0007669"/>
    <property type="project" value="InterPro"/>
</dbReference>
<dbReference type="PRINTS" id="PR00755">
    <property type="entry name" value="AFLATOXINBRP"/>
</dbReference>
<evidence type="ECO:0000259" key="3">
    <source>
        <dbReference type="PROSITE" id="PS50048"/>
    </source>
</evidence>
<evidence type="ECO:0000313" key="4">
    <source>
        <dbReference type="EMBL" id="TVY73294.1"/>
    </source>
</evidence>
<protein>
    <submittedName>
        <fullName evidence="4">Sterol uptake control protein</fullName>
    </submittedName>
</protein>
<dbReference type="SUPFAM" id="SSF57701">
    <property type="entry name" value="Zn2/Cys6 DNA-binding domain"/>
    <property type="match status" value="1"/>
</dbReference>
<sequence length="401" mass="45963">MFNVARRSHRKVRTGCRTCKRRKIKCDEGRPSCWNCIKHSVTCDFLPSSSSSGGTPKSQGYATTPSPQTNPSFVRETGVWAAPGIGLPYGSESGELPELNIHDLELLHHFTVSTALSMTADTVVRTLWRTKIPQIAFQHRFLMRGMLAISALHLSHVHPEKRDFYFPYSMKHHQMALTEGTFVLGNVTQDNCAALHIFSILTTMHTVGRPRRPQDFLVVGESGIAKWLVLFRGTLEIIEPFIDSMASGPLAALFQARLRRQRLRDISMTEEQADHLHEIRALVLQATSENLQLSEMYAQSLDDLQASFTFVYNSAPHTYETGDVFRWLLRVCDEYLQLLKDGAQEALTIFAYSCVLFKKTECYWWMEGWSSQLMSNIHRHLDEEHRMWIQWPIEEIGWVET</sequence>
<dbReference type="PANTHER" id="PTHR47657:SF7">
    <property type="entry name" value="STEROL REGULATORY ELEMENT-BINDING PROTEIN ECM22"/>
    <property type="match status" value="1"/>
</dbReference>